<dbReference type="InterPro" id="IPR032879">
    <property type="entry name" value="FixG_C"/>
</dbReference>
<dbReference type="InterPro" id="IPR017900">
    <property type="entry name" value="4Fe4S_Fe_S_CS"/>
</dbReference>
<dbReference type="SUPFAM" id="SSF54862">
    <property type="entry name" value="4Fe-4S ferredoxins"/>
    <property type="match status" value="1"/>
</dbReference>
<keyword evidence="5" id="KW-0408">Iron</keyword>
<evidence type="ECO:0000313" key="9">
    <source>
        <dbReference type="EMBL" id="RXK62650.1"/>
    </source>
</evidence>
<feature type="domain" description="4Fe-4S ferredoxin-type" evidence="8">
    <location>
        <begin position="261"/>
        <end position="289"/>
    </location>
</feature>
<evidence type="ECO:0000256" key="3">
    <source>
        <dbReference type="ARBA" id="ARBA00022723"/>
    </source>
</evidence>
<keyword evidence="4" id="KW-0249">Electron transport</keyword>
<dbReference type="InterPro" id="IPR013783">
    <property type="entry name" value="Ig-like_fold"/>
</dbReference>
<dbReference type="EMBL" id="SDHW01000001">
    <property type="protein sequence ID" value="RXK62650.1"/>
    <property type="molecule type" value="Genomic_DNA"/>
</dbReference>
<feature type="transmembrane region" description="Helical" evidence="7">
    <location>
        <begin position="91"/>
        <end position="117"/>
    </location>
</feature>
<keyword evidence="1" id="KW-0813">Transport</keyword>
<sequence>MNFEENIEQVQKQDSFRDRIATVDAQGKRKWVFAQKPKGKFYNIRTYVSFIFFLIFVALPFIHVNGRPLFMFNIPQAKFIIFGKVFWPQDFFIFGIIMITFVVFIVLFTSAFGRLFCGWVCPQTIFMEMLFRKLEYVIEGDAAKQKLLAAAPWSSEKIARKATKHIVFYLLAFIIANIFLAYIIGAKDLWAMMQHPAQNVGTIASLMVFSAVFYAVYAFFREQACTVVCPYGRLQGVLLDKNSMVVAYDYKRGEERKKFNKKEERTAGDCIDCHQCVKVCPTGIDIRNGTQMECVGCTACIDACDHMMESVGFKKGLIRYASENGIANHEKLHYTRRMKMYTGLLIVLTGLLTTLLLSQKEIKATVMRTPGLLYQEKGQDSISNLYNIKIVNKTMNDIPLTVKLEGENGTVQQVGNAIHVKKEGQGAGSFFIILPKQVIKQRKTVLHISLYEGDKKITTVKTNFLGPISSTN</sequence>
<evidence type="ECO:0000256" key="1">
    <source>
        <dbReference type="ARBA" id="ARBA00022448"/>
    </source>
</evidence>
<proteinExistence type="predicted"/>
<feature type="transmembrane region" description="Helical" evidence="7">
    <location>
        <begin position="340"/>
        <end position="358"/>
    </location>
</feature>
<evidence type="ECO:0000256" key="4">
    <source>
        <dbReference type="ARBA" id="ARBA00022982"/>
    </source>
</evidence>
<keyword evidence="7" id="KW-0812">Transmembrane</keyword>
<evidence type="ECO:0000259" key="8">
    <source>
        <dbReference type="PROSITE" id="PS51379"/>
    </source>
</evidence>
<comment type="caution">
    <text evidence="9">The sequence shown here is derived from an EMBL/GenBank/DDBJ whole genome shotgun (WGS) entry which is preliminary data.</text>
</comment>
<accession>A0A4Q1CNJ7</accession>
<dbReference type="NCBIfam" id="TIGR02745">
    <property type="entry name" value="ccoG_rdxA_fixG"/>
    <property type="match status" value="1"/>
</dbReference>
<feature type="transmembrane region" description="Helical" evidence="7">
    <location>
        <begin position="44"/>
        <end position="62"/>
    </location>
</feature>
<reference evidence="9 10" key="1">
    <citation type="submission" date="2019-01" db="EMBL/GenBank/DDBJ databases">
        <title>Lacibacter sp. strain TTM-7.</title>
        <authorList>
            <person name="Chen W.-M."/>
        </authorList>
    </citation>
    <scope>NUCLEOTIDE SEQUENCE [LARGE SCALE GENOMIC DNA]</scope>
    <source>
        <strain evidence="9 10">TTM-7</strain>
    </source>
</reference>
<evidence type="ECO:0000256" key="6">
    <source>
        <dbReference type="ARBA" id="ARBA00023014"/>
    </source>
</evidence>
<keyword evidence="2" id="KW-0004">4Fe-4S</keyword>
<dbReference type="GO" id="GO:0051539">
    <property type="term" value="F:4 iron, 4 sulfur cluster binding"/>
    <property type="evidence" value="ECO:0007669"/>
    <property type="project" value="UniProtKB-KW"/>
</dbReference>
<dbReference type="RefSeq" id="WP_129130021.1">
    <property type="nucleotide sequence ID" value="NZ_SDHW01000001.1"/>
</dbReference>
<dbReference type="GO" id="GO:0046872">
    <property type="term" value="F:metal ion binding"/>
    <property type="evidence" value="ECO:0007669"/>
    <property type="project" value="UniProtKB-KW"/>
</dbReference>
<gene>
    <name evidence="9" type="primary">ccoG</name>
    <name evidence="9" type="ORF">ESA94_06540</name>
</gene>
<evidence type="ECO:0000256" key="7">
    <source>
        <dbReference type="SAM" id="Phobius"/>
    </source>
</evidence>
<dbReference type="Gene3D" id="2.60.40.10">
    <property type="entry name" value="Immunoglobulins"/>
    <property type="match status" value="1"/>
</dbReference>
<dbReference type="InterPro" id="IPR051684">
    <property type="entry name" value="Electron_Trans/Redox"/>
</dbReference>
<dbReference type="AlphaFoldDB" id="A0A4Q1CNJ7"/>
<evidence type="ECO:0000313" key="10">
    <source>
        <dbReference type="Proteomes" id="UP000290204"/>
    </source>
</evidence>
<dbReference type="Gene3D" id="3.30.70.20">
    <property type="match status" value="1"/>
</dbReference>
<evidence type="ECO:0000256" key="2">
    <source>
        <dbReference type="ARBA" id="ARBA00022485"/>
    </source>
</evidence>
<dbReference type="PROSITE" id="PS51379">
    <property type="entry name" value="4FE4S_FER_2"/>
    <property type="match status" value="1"/>
</dbReference>
<organism evidence="9 10">
    <name type="scientific">Lacibacter luteus</name>
    <dbReference type="NCBI Taxonomy" id="2508719"/>
    <lineage>
        <taxon>Bacteria</taxon>
        <taxon>Pseudomonadati</taxon>
        <taxon>Bacteroidota</taxon>
        <taxon>Chitinophagia</taxon>
        <taxon>Chitinophagales</taxon>
        <taxon>Chitinophagaceae</taxon>
        <taxon>Lacibacter</taxon>
    </lineage>
</organism>
<dbReference type="InterPro" id="IPR014116">
    <property type="entry name" value="Cyt_c_oxidase_cbb3_FixG"/>
</dbReference>
<dbReference type="GO" id="GO:0005886">
    <property type="term" value="C:plasma membrane"/>
    <property type="evidence" value="ECO:0007669"/>
    <property type="project" value="TreeGrafter"/>
</dbReference>
<dbReference type="PANTHER" id="PTHR30176">
    <property type="entry name" value="FERREDOXIN-TYPE PROTEIN NAPH"/>
    <property type="match status" value="1"/>
</dbReference>
<dbReference type="PROSITE" id="PS00198">
    <property type="entry name" value="4FE4S_FER_1"/>
    <property type="match status" value="1"/>
</dbReference>
<protein>
    <submittedName>
        <fullName evidence="9">Cytochrome c oxidase accessory protein CcoG</fullName>
    </submittedName>
</protein>
<keyword evidence="10" id="KW-1185">Reference proteome</keyword>
<keyword evidence="6" id="KW-0411">Iron-sulfur</keyword>
<dbReference type="Proteomes" id="UP000290204">
    <property type="component" value="Unassembled WGS sequence"/>
</dbReference>
<dbReference type="Pfam" id="PF12801">
    <property type="entry name" value="Fer4_5"/>
    <property type="match status" value="1"/>
</dbReference>
<feature type="transmembrane region" description="Helical" evidence="7">
    <location>
        <begin position="166"/>
        <end position="185"/>
    </location>
</feature>
<name>A0A4Q1CNJ7_9BACT</name>
<feature type="transmembrane region" description="Helical" evidence="7">
    <location>
        <begin position="197"/>
        <end position="220"/>
    </location>
</feature>
<evidence type="ECO:0000256" key="5">
    <source>
        <dbReference type="ARBA" id="ARBA00023004"/>
    </source>
</evidence>
<dbReference type="Pfam" id="PF11614">
    <property type="entry name" value="FixG_C"/>
    <property type="match status" value="1"/>
</dbReference>
<dbReference type="PANTHER" id="PTHR30176:SF3">
    <property type="entry name" value="FERREDOXIN-TYPE PROTEIN NAPH"/>
    <property type="match status" value="1"/>
</dbReference>
<dbReference type="InterPro" id="IPR017896">
    <property type="entry name" value="4Fe4S_Fe-S-bd"/>
</dbReference>
<keyword evidence="7" id="KW-0472">Membrane</keyword>
<keyword evidence="7" id="KW-1133">Transmembrane helix</keyword>
<keyword evidence="3" id="KW-0479">Metal-binding</keyword>
<dbReference type="OrthoDB" id="9811700at2"/>
<dbReference type="Pfam" id="PF13746">
    <property type="entry name" value="Fer4_18"/>
    <property type="match status" value="1"/>
</dbReference>